<dbReference type="Proteomes" id="UP000460157">
    <property type="component" value="Unassembled WGS sequence"/>
</dbReference>
<keyword evidence="1" id="KW-0472">Membrane</keyword>
<name>A0A7K1UK87_9MICC</name>
<protein>
    <recommendedName>
        <fullName evidence="4">Glycerophosphoryl diester phosphodiesterase membrane domain-containing protein</fullName>
    </recommendedName>
</protein>
<feature type="transmembrane region" description="Helical" evidence="1">
    <location>
        <begin position="280"/>
        <end position="313"/>
    </location>
</feature>
<feature type="transmembrane region" description="Helical" evidence="1">
    <location>
        <begin position="50"/>
        <end position="72"/>
    </location>
</feature>
<evidence type="ECO:0008006" key="4">
    <source>
        <dbReference type="Google" id="ProtNLM"/>
    </source>
</evidence>
<organism evidence="2 3">
    <name type="scientific">Nesterenkonia alkaliphila</name>
    <dbReference type="NCBI Taxonomy" id="1463631"/>
    <lineage>
        <taxon>Bacteria</taxon>
        <taxon>Bacillati</taxon>
        <taxon>Actinomycetota</taxon>
        <taxon>Actinomycetes</taxon>
        <taxon>Micrococcales</taxon>
        <taxon>Micrococcaceae</taxon>
        <taxon>Nesterenkonia</taxon>
    </lineage>
</organism>
<dbReference type="AlphaFoldDB" id="A0A7K1UK87"/>
<feature type="transmembrane region" description="Helical" evidence="1">
    <location>
        <begin position="150"/>
        <end position="183"/>
    </location>
</feature>
<dbReference type="RefSeq" id="WP_157324298.1">
    <property type="nucleotide sequence ID" value="NZ_BMFX01000004.1"/>
</dbReference>
<keyword evidence="3" id="KW-1185">Reference proteome</keyword>
<feature type="transmembrane region" description="Helical" evidence="1">
    <location>
        <begin position="234"/>
        <end position="260"/>
    </location>
</feature>
<dbReference type="EMBL" id="WRPM01000077">
    <property type="protein sequence ID" value="MVT26890.1"/>
    <property type="molecule type" value="Genomic_DNA"/>
</dbReference>
<reference evidence="2 3" key="1">
    <citation type="submission" date="2019-12" db="EMBL/GenBank/DDBJ databases">
        <title>Nesterenkonia muleiensis sp. nov., a novel actinobacterium isolated from sap of Populus euphratica.</title>
        <authorList>
            <person name="Wang R."/>
        </authorList>
    </citation>
    <scope>NUCLEOTIDE SEQUENCE [LARGE SCALE GENOMIC DNA]</scope>
    <source>
        <strain evidence="2 3">F10</strain>
    </source>
</reference>
<sequence>MSSTRTPSPAGAAADPAAPHPGAVYPLRPLAQDEVFLGAFSVIRRNPRAVLGLPFLAGLLNFVVSVLMMVLMPSEAYIRWLTDPLAFENQEVALAALSEGGLVLLTTVITLVGNLILALSIGLLAIPALRAAYGLPTTLGQTLTLRAGRLGWLVLHILVLMVLLGVAAAIIVVLSFLLVLVTFGLGLLLVLPGLFLLLCWLTAAFMFGPAAIVVERRNAFSAITRSFQLNRGLWWRHIGTVALLYLMLGVVLVITSLPAGLVAGVGAELAWVSAQGQDDLLVLLILGLSHAYDVVLTTLLAALVGTVLALMYLNSRFRREALDVLLIDAASTAVELPGSPEHTAAHMAPLGGARR</sequence>
<keyword evidence="1" id="KW-0812">Transmembrane</keyword>
<comment type="caution">
    <text evidence="2">The sequence shown here is derived from an EMBL/GenBank/DDBJ whole genome shotgun (WGS) entry which is preliminary data.</text>
</comment>
<keyword evidence="1" id="KW-1133">Transmembrane helix</keyword>
<dbReference type="OrthoDB" id="121140at2"/>
<proteinExistence type="predicted"/>
<feature type="transmembrane region" description="Helical" evidence="1">
    <location>
        <begin position="102"/>
        <end position="129"/>
    </location>
</feature>
<evidence type="ECO:0000313" key="3">
    <source>
        <dbReference type="Proteomes" id="UP000460157"/>
    </source>
</evidence>
<gene>
    <name evidence="2" type="ORF">GNZ21_11065</name>
</gene>
<accession>A0A7K1UK87</accession>
<evidence type="ECO:0000313" key="2">
    <source>
        <dbReference type="EMBL" id="MVT26890.1"/>
    </source>
</evidence>
<evidence type="ECO:0000256" key="1">
    <source>
        <dbReference type="SAM" id="Phobius"/>
    </source>
</evidence>